<keyword evidence="3 10" id="KW-0813">Transport</keyword>
<keyword evidence="7" id="KW-0677">Repeat</keyword>
<evidence type="ECO:0000256" key="8">
    <source>
        <dbReference type="ARBA" id="ARBA00022989"/>
    </source>
</evidence>
<dbReference type="InterPro" id="IPR004316">
    <property type="entry name" value="SWEET_rpt"/>
</dbReference>
<proteinExistence type="inferred from homology"/>
<dbReference type="AlphaFoldDB" id="A0AAV1E2B8"/>
<evidence type="ECO:0000256" key="9">
    <source>
        <dbReference type="ARBA" id="ARBA00023136"/>
    </source>
</evidence>
<keyword evidence="4" id="KW-1003">Cell membrane</keyword>
<dbReference type="GO" id="GO:0051119">
    <property type="term" value="F:sugar transmembrane transporter activity"/>
    <property type="evidence" value="ECO:0007669"/>
    <property type="project" value="InterPro"/>
</dbReference>
<protein>
    <recommendedName>
        <fullName evidence="10">Bidirectional sugar transporter SWEET</fullName>
    </recommendedName>
</protein>
<evidence type="ECO:0000256" key="6">
    <source>
        <dbReference type="ARBA" id="ARBA00022692"/>
    </source>
</evidence>
<keyword evidence="9 10" id="KW-0472">Membrane</keyword>
<sequence length="262" mass="29557">MALFGIHNPWVMALGILGNIISLIVYLAPAPTFYRIIRKKSTEGFHSFPYVVSLLSCMLWIDYAIIRSDVLLITINSIGCLIETVYILLFIVHATRETKICTLKLVILLNVITFGLICVLTEFLTKGPQKIRILGWINVSLAAAVFVAPLSIMKKVINTRSVEFMPFWLSFSLVLSAVTWFTYGLLLKDMYITVPNIVGFLFGMVQVALYVKYKKFKMEAKEPQPSVNSCEIYPVRSSSSINEEDLVVVEITEQKSTERLGV</sequence>
<feature type="transmembrane region" description="Helical" evidence="10">
    <location>
        <begin position="192"/>
        <end position="211"/>
    </location>
</feature>
<dbReference type="GO" id="GO:0005886">
    <property type="term" value="C:plasma membrane"/>
    <property type="evidence" value="ECO:0007669"/>
    <property type="project" value="UniProtKB-SubCell"/>
</dbReference>
<evidence type="ECO:0000256" key="1">
    <source>
        <dbReference type="ARBA" id="ARBA00004651"/>
    </source>
</evidence>
<comment type="similarity">
    <text evidence="2 10">Belongs to the SWEET sugar transporter family.</text>
</comment>
<dbReference type="PANTHER" id="PTHR10791">
    <property type="entry name" value="RAG1-ACTIVATING PROTEIN 1"/>
    <property type="match status" value="1"/>
</dbReference>
<evidence type="ECO:0000256" key="2">
    <source>
        <dbReference type="ARBA" id="ARBA00007809"/>
    </source>
</evidence>
<dbReference type="Pfam" id="PF03083">
    <property type="entry name" value="MtN3_slv"/>
    <property type="match status" value="2"/>
</dbReference>
<keyword evidence="12" id="KW-1185">Reference proteome</keyword>
<evidence type="ECO:0000256" key="3">
    <source>
        <dbReference type="ARBA" id="ARBA00022448"/>
    </source>
</evidence>
<evidence type="ECO:0000256" key="4">
    <source>
        <dbReference type="ARBA" id="ARBA00022475"/>
    </source>
</evidence>
<dbReference type="EMBL" id="OX459124">
    <property type="protein sequence ID" value="CAI9113144.1"/>
    <property type="molecule type" value="Genomic_DNA"/>
</dbReference>
<organism evidence="11 12">
    <name type="scientific">Oldenlandia corymbosa var. corymbosa</name>
    <dbReference type="NCBI Taxonomy" id="529605"/>
    <lineage>
        <taxon>Eukaryota</taxon>
        <taxon>Viridiplantae</taxon>
        <taxon>Streptophyta</taxon>
        <taxon>Embryophyta</taxon>
        <taxon>Tracheophyta</taxon>
        <taxon>Spermatophyta</taxon>
        <taxon>Magnoliopsida</taxon>
        <taxon>eudicotyledons</taxon>
        <taxon>Gunneridae</taxon>
        <taxon>Pentapetalae</taxon>
        <taxon>asterids</taxon>
        <taxon>lamiids</taxon>
        <taxon>Gentianales</taxon>
        <taxon>Rubiaceae</taxon>
        <taxon>Rubioideae</taxon>
        <taxon>Spermacoceae</taxon>
        <taxon>Hedyotis-Oldenlandia complex</taxon>
        <taxon>Oldenlandia</taxon>
    </lineage>
</organism>
<keyword evidence="8 10" id="KW-1133">Transmembrane helix</keyword>
<dbReference type="PANTHER" id="PTHR10791:SF22">
    <property type="entry name" value="BIDIRECTIONAL SUGAR TRANSPORTER SWEET11"/>
    <property type="match status" value="1"/>
</dbReference>
<evidence type="ECO:0000313" key="11">
    <source>
        <dbReference type="EMBL" id="CAI9113144.1"/>
    </source>
</evidence>
<comment type="function">
    <text evidence="10">Mediates both low-affinity uptake and efflux of sugar across the membrane.</text>
</comment>
<evidence type="ECO:0000313" key="12">
    <source>
        <dbReference type="Proteomes" id="UP001161247"/>
    </source>
</evidence>
<keyword evidence="6 10" id="KW-0812">Transmembrane</keyword>
<comment type="subcellular location">
    <subcellularLocation>
        <location evidence="1 10">Cell membrane</location>
        <topology evidence="1 10">Multi-pass membrane protein</topology>
    </subcellularLocation>
</comment>
<dbReference type="InterPro" id="IPR047664">
    <property type="entry name" value="SWEET"/>
</dbReference>
<reference evidence="11" key="1">
    <citation type="submission" date="2023-03" db="EMBL/GenBank/DDBJ databases">
        <authorList>
            <person name="Julca I."/>
        </authorList>
    </citation>
    <scope>NUCLEOTIDE SEQUENCE</scope>
</reference>
<name>A0AAV1E2B8_OLDCO</name>
<feature type="transmembrane region" description="Helical" evidence="10">
    <location>
        <begin position="105"/>
        <end position="125"/>
    </location>
</feature>
<accession>A0AAV1E2B8</accession>
<dbReference type="Proteomes" id="UP001161247">
    <property type="component" value="Chromosome 7"/>
</dbReference>
<feature type="transmembrane region" description="Helical" evidence="10">
    <location>
        <begin position="164"/>
        <end position="186"/>
    </location>
</feature>
<dbReference type="FunFam" id="1.20.1280.290:FF:000003">
    <property type="entry name" value="Bidirectional sugar transporter SWEET"/>
    <property type="match status" value="1"/>
</dbReference>
<gene>
    <name evidence="11" type="ORF">OLC1_LOCUS20205</name>
</gene>
<dbReference type="FunFam" id="1.20.1280.290:FF:000001">
    <property type="entry name" value="Bidirectional sugar transporter SWEET"/>
    <property type="match status" value="1"/>
</dbReference>
<evidence type="ECO:0000256" key="7">
    <source>
        <dbReference type="ARBA" id="ARBA00022737"/>
    </source>
</evidence>
<feature type="transmembrane region" description="Helical" evidence="10">
    <location>
        <begin position="48"/>
        <end position="66"/>
    </location>
</feature>
<dbReference type="Gene3D" id="1.20.1280.290">
    <property type="match status" value="2"/>
</dbReference>
<keyword evidence="5 10" id="KW-0762">Sugar transport</keyword>
<evidence type="ECO:0000256" key="5">
    <source>
        <dbReference type="ARBA" id="ARBA00022597"/>
    </source>
</evidence>
<feature type="transmembrane region" description="Helical" evidence="10">
    <location>
        <begin position="131"/>
        <end position="152"/>
    </location>
</feature>
<feature type="transmembrane region" description="Helical" evidence="10">
    <location>
        <begin position="6"/>
        <end position="28"/>
    </location>
</feature>
<feature type="transmembrane region" description="Helical" evidence="10">
    <location>
        <begin position="72"/>
        <end position="93"/>
    </location>
</feature>
<evidence type="ECO:0000256" key="10">
    <source>
        <dbReference type="RuleBase" id="RU910715"/>
    </source>
</evidence>